<dbReference type="PANTHER" id="PTHR11242">
    <property type="entry name" value="ARYL HYDROCARBON RECEPTOR INTERACTING PROTEIN RELATED"/>
    <property type="match status" value="1"/>
</dbReference>
<comment type="subcellular location">
    <subcellularLocation>
        <location evidence="1">Cytoplasm</location>
    </subcellularLocation>
</comment>
<dbReference type="OrthoDB" id="5829758at2759"/>
<proteinExistence type="predicted"/>
<dbReference type="SUPFAM" id="SSF48452">
    <property type="entry name" value="TPR-like"/>
    <property type="match status" value="1"/>
</dbReference>
<keyword evidence="4" id="KW-0802">TPR repeat</keyword>
<reference evidence="7 8" key="1">
    <citation type="submission" date="2020-08" db="EMBL/GenBank/DDBJ databases">
        <authorList>
            <person name="Hejnol A."/>
        </authorList>
    </citation>
    <scope>NUCLEOTIDE SEQUENCE [LARGE SCALE GENOMIC DNA]</scope>
</reference>
<sequence length="329" mass="37812">MTDVHLDDSNYGIKKKFIAPSKHPPSKFRDEAKVTFHYVVRLCDDDHTVIDDSRKDNGKPMELIMGHSFKIESWEVCLKSMGVGEVSSFTVDKSLLFSFPMAMKQLRDIRAGKPVTKTSICCGGLQNLQLGYDDLDKLLKEPQDLEFIFELLTYTDQEDYERENWTLNSSEKEALIPRLKEQGNELYKCGCNKEAGAKYEEALDILENLTLKEKPREVEWIKLDNQKIPFFLNLSQCQLNIGNYYKAITFASEVLDREPDNVKALFRRAKANVGAWNPKEARADFERVAKLDSSLEKTVRIQLAKLTQLEKEKTDEDKKRLEGKLLGSI</sequence>
<dbReference type="InterPro" id="IPR011990">
    <property type="entry name" value="TPR-like_helical_dom_sf"/>
</dbReference>
<evidence type="ECO:0000256" key="2">
    <source>
        <dbReference type="ARBA" id="ARBA00022490"/>
    </source>
</evidence>
<keyword evidence="5" id="KW-0413">Isomerase</keyword>
<dbReference type="Gene3D" id="1.25.40.10">
    <property type="entry name" value="Tetratricopeptide repeat domain"/>
    <property type="match status" value="1"/>
</dbReference>
<evidence type="ECO:0000313" key="7">
    <source>
        <dbReference type="EMBL" id="CAD5117985.1"/>
    </source>
</evidence>
<dbReference type="GO" id="GO:0005737">
    <property type="term" value="C:cytoplasm"/>
    <property type="evidence" value="ECO:0007669"/>
    <property type="project" value="UniProtKB-SubCell"/>
</dbReference>
<comment type="caution">
    <text evidence="7">The sequence shown here is derived from an EMBL/GenBank/DDBJ whole genome shotgun (WGS) entry which is preliminary data.</text>
</comment>
<dbReference type="SMART" id="SM00028">
    <property type="entry name" value="TPR"/>
    <property type="match status" value="3"/>
</dbReference>
<gene>
    <name evidence="7" type="ORF">DGYR_LOCUS6441</name>
</gene>
<dbReference type="Gene3D" id="3.10.50.40">
    <property type="match status" value="1"/>
</dbReference>
<dbReference type="GO" id="GO:0003755">
    <property type="term" value="F:peptidyl-prolyl cis-trans isomerase activity"/>
    <property type="evidence" value="ECO:0007669"/>
    <property type="project" value="UniProtKB-KW"/>
</dbReference>
<dbReference type="InterPro" id="IPR046357">
    <property type="entry name" value="PPIase_dom_sf"/>
</dbReference>
<dbReference type="InterPro" id="IPR056277">
    <property type="entry name" value="PPIase_AIP"/>
</dbReference>
<evidence type="ECO:0000256" key="5">
    <source>
        <dbReference type="PROSITE-ProRule" id="PRU00277"/>
    </source>
</evidence>
<organism evidence="7 8">
    <name type="scientific">Dimorphilus gyrociliatus</name>
    <dbReference type="NCBI Taxonomy" id="2664684"/>
    <lineage>
        <taxon>Eukaryota</taxon>
        <taxon>Metazoa</taxon>
        <taxon>Spiralia</taxon>
        <taxon>Lophotrochozoa</taxon>
        <taxon>Annelida</taxon>
        <taxon>Polychaeta</taxon>
        <taxon>Polychaeta incertae sedis</taxon>
        <taxon>Dinophilidae</taxon>
        <taxon>Dimorphilus</taxon>
    </lineage>
</organism>
<dbReference type="AlphaFoldDB" id="A0A7I8VQF9"/>
<dbReference type="SUPFAM" id="SSF54534">
    <property type="entry name" value="FKBP-like"/>
    <property type="match status" value="1"/>
</dbReference>
<feature type="domain" description="PPIase FKBP-type" evidence="6">
    <location>
        <begin position="31"/>
        <end position="97"/>
    </location>
</feature>
<keyword evidence="2" id="KW-0963">Cytoplasm</keyword>
<evidence type="ECO:0000256" key="1">
    <source>
        <dbReference type="ARBA" id="ARBA00004496"/>
    </source>
</evidence>
<keyword evidence="8" id="KW-1185">Reference proteome</keyword>
<keyword evidence="5" id="KW-0697">Rotamase</keyword>
<dbReference type="PROSITE" id="PS50059">
    <property type="entry name" value="FKBP_PPIASE"/>
    <property type="match status" value="1"/>
</dbReference>
<dbReference type="EC" id="5.2.1.8" evidence="5"/>
<dbReference type="Pfam" id="PF23322">
    <property type="entry name" value="PPIase_AIP"/>
    <property type="match status" value="1"/>
</dbReference>
<evidence type="ECO:0000256" key="4">
    <source>
        <dbReference type="ARBA" id="ARBA00022803"/>
    </source>
</evidence>
<keyword evidence="3" id="KW-0677">Repeat</keyword>
<accession>A0A7I8VQF9</accession>
<comment type="catalytic activity">
    <reaction evidence="5">
        <text>[protein]-peptidylproline (omega=180) = [protein]-peptidylproline (omega=0)</text>
        <dbReference type="Rhea" id="RHEA:16237"/>
        <dbReference type="Rhea" id="RHEA-COMP:10747"/>
        <dbReference type="Rhea" id="RHEA-COMP:10748"/>
        <dbReference type="ChEBI" id="CHEBI:83833"/>
        <dbReference type="ChEBI" id="CHEBI:83834"/>
        <dbReference type="EC" id="5.2.1.8"/>
    </reaction>
</comment>
<dbReference type="EMBL" id="CAJFCJ010000007">
    <property type="protein sequence ID" value="CAD5117985.1"/>
    <property type="molecule type" value="Genomic_DNA"/>
</dbReference>
<dbReference type="InterPro" id="IPR039663">
    <property type="entry name" value="AIP/AIPL1/TTC9"/>
</dbReference>
<protein>
    <recommendedName>
        <fullName evidence="5">peptidylprolyl isomerase</fullName>
        <ecNumber evidence="5">5.2.1.8</ecNumber>
    </recommendedName>
</protein>
<evidence type="ECO:0000259" key="6">
    <source>
        <dbReference type="PROSITE" id="PS50059"/>
    </source>
</evidence>
<name>A0A7I8VQF9_9ANNE</name>
<evidence type="ECO:0000256" key="3">
    <source>
        <dbReference type="ARBA" id="ARBA00022737"/>
    </source>
</evidence>
<dbReference type="InterPro" id="IPR001179">
    <property type="entry name" value="PPIase_FKBP_dom"/>
</dbReference>
<evidence type="ECO:0000313" key="8">
    <source>
        <dbReference type="Proteomes" id="UP000549394"/>
    </source>
</evidence>
<dbReference type="FunFam" id="1.25.40.10:FF:000052">
    <property type="entry name" value="Aryl-hydrocarbon-interacting protein-like 1"/>
    <property type="match status" value="1"/>
</dbReference>
<dbReference type="InterPro" id="IPR019734">
    <property type="entry name" value="TPR_rpt"/>
</dbReference>
<dbReference type="Proteomes" id="UP000549394">
    <property type="component" value="Unassembled WGS sequence"/>
</dbReference>
<dbReference type="PANTHER" id="PTHR11242:SF0">
    <property type="entry name" value="TPR_REGION DOMAIN-CONTAINING PROTEIN"/>
    <property type="match status" value="1"/>
</dbReference>